<evidence type="ECO:0000313" key="5">
    <source>
        <dbReference type="Proteomes" id="UP001330434"/>
    </source>
</evidence>
<name>A0ABZ2C2E3_9PROT</name>
<protein>
    <submittedName>
        <fullName evidence="4">Ubiquinol-cytochrome C chaperone family protein</fullName>
    </submittedName>
</protein>
<evidence type="ECO:0000313" key="4">
    <source>
        <dbReference type="EMBL" id="WVX65878.1"/>
    </source>
</evidence>
<sequence>MPGLLQTVNRLINGNSSSDSPNLENVYFYYSEIVSQARNPVFYERLGVPDTLEGRFDCISLHMALALIVLKFKSGETNRFSQDLFDLFFADVDRNLREIGVGDLSVGRQVKKLASNFYGVLAAYEGCLQNPTLFASALERNLFGAQKADPLTYILLGAYMQDSVKRLTQVFSTRTKTPIEWPELR</sequence>
<proteinExistence type="inferred from homology"/>
<dbReference type="RefSeq" id="WP_331256447.1">
    <property type="nucleotide sequence ID" value="NZ_JAVHWZ010000002.1"/>
</dbReference>
<dbReference type="PANTHER" id="PTHR12184">
    <property type="entry name" value="UBIQUINOL-CYTOCHROME C REDUCTASE COMPLEX ASSEMBLY FACTOR 1 FAMILY MEMBER"/>
    <property type="match status" value="1"/>
</dbReference>
<dbReference type="PANTHER" id="PTHR12184:SF1">
    <property type="entry name" value="UBIQUINOL-CYTOCHROME-C REDUCTASE COMPLEX ASSEMBLY FACTOR 1"/>
    <property type="match status" value="1"/>
</dbReference>
<dbReference type="Proteomes" id="UP001330434">
    <property type="component" value="Chromosome"/>
</dbReference>
<comment type="similarity">
    <text evidence="1">Belongs to the CBP3 family.</text>
</comment>
<comment type="similarity">
    <text evidence="2">Belongs to the UPF0174 family.</text>
</comment>
<reference evidence="4 5" key="1">
    <citation type="journal article" date="2024" name="Environ. Microbiol.">
        <title>Novel evolutionary insights on the interactions of the Holosporales (Alphaproteobacteria) with eukaryotic hosts from comparative genomics.</title>
        <authorList>
            <person name="Giovannini M."/>
            <person name="Petroni G."/>
            <person name="Castelli M."/>
        </authorList>
    </citation>
    <scope>NUCLEOTIDE SEQUENCE [LARGE SCALE GENOMIC DNA]</scope>
    <source>
        <strain evidence="4 5">US_Bl 15I1</strain>
    </source>
</reference>
<accession>A0ABZ2C2E3</accession>
<keyword evidence="5" id="KW-1185">Reference proteome</keyword>
<dbReference type="Pfam" id="PF03981">
    <property type="entry name" value="Ubiq_cyt_C_chap"/>
    <property type="match status" value="1"/>
</dbReference>
<evidence type="ECO:0000256" key="2">
    <source>
        <dbReference type="ARBA" id="ARBA00006436"/>
    </source>
</evidence>
<dbReference type="InterPro" id="IPR007129">
    <property type="entry name" value="Ubiqinol_cyt_c_chaperone_CPB3"/>
</dbReference>
<dbReference type="EMBL" id="CP133270">
    <property type="protein sequence ID" value="WVX65878.1"/>
    <property type="molecule type" value="Genomic_DNA"/>
</dbReference>
<feature type="domain" description="Ubiquinol-cytochrome c chaperone" evidence="3">
    <location>
        <begin position="44"/>
        <end position="170"/>
    </location>
</feature>
<evidence type="ECO:0000256" key="1">
    <source>
        <dbReference type="ARBA" id="ARBA00006407"/>
    </source>
</evidence>
<evidence type="ECO:0000259" key="3">
    <source>
        <dbReference type="Pfam" id="PF03981"/>
    </source>
</evidence>
<dbReference type="InterPro" id="IPR021150">
    <property type="entry name" value="Ubiq_cyt_c_chap"/>
</dbReference>
<organism evidence="4 5">
    <name type="scientific">Candidatus Bealeia paramacronuclearis</name>
    <dbReference type="NCBI Taxonomy" id="1921001"/>
    <lineage>
        <taxon>Bacteria</taxon>
        <taxon>Pseudomonadati</taxon>
        <taxon>Pseudomonadota</taxon>
        <taxon>Alphaproteobacteria</taxon>
        <taxon>Holosporales</taxon>
        <taxon>Holosporaceae</taxon>
        <taxon>Candidatus Bealeia</taxon>
    </lineage>
</organism>
<gene>
    <name evidence="4" type="ORF">Bealeia1_00044</name>
</gene>